<dbReference type="AlphaFoldDB" id="A0A1I7D247"/>
<dbReference type="InterPro" id="IPR025110">
    <property type="entry name" value="AMP-bd_C"/>
</dbReference>
<dbReference type="Pfam" id="PF13193">
    <property type="entry name" value="AMP-binding_C"/>
    <property type="match status" value="1"/>
</dbReference>
<organism evidence="3 4">
    <name type="scientific">Geodermatophilus amargosae</name>
    <dbReference type="NCBI Taxonomy" id="1296565"/>
    <lineage>
        <taxon>Bacteria</taxon>
        <taxon>Bacillati</taxon>
        <taxon>Actinomycetota</taxon>
        <taxon>Actinomycetes</taxon>
        <taxon>Geodermatophilales</taxon>
        <taxon>Geodermatophilaceae</taxon>
        <taxon>Geodermatophilus</taxon>
    </lineage>
</organism>
<reference evidence="4" key="1">
    <citation type="submission" date="2016-10" db="EMBL/GenBank/DDBJ databases">
        <authorList>
            <person name="Varghese N."/>
            <person name="Submissions S."/>
        </authorList>
    </citation>
    <scope>NUCLEOTIDE SEQUENCE [LARGE SCALE GENOMIC DNA]</scope>
    <source>
        <strain evidence="4">DSM 46136</strain>
    </source>
</reference>
<evidence type="ECO:0000313" key="4">
    <source>
        <dbReference type="Proteomes" id="UP000199546"/>
    </source>
</evidence>
<dbReference type="Pfam" id="PF00501">
    <property type="entry name" value="AMP-binding"/>
    <property type="match status" value="1"/>
</dbReference>
<dbReference type="InterPro" id="IPR020845">
    <property type="entry name" value="AMP-binding_CS"/>
</dbReference>
<keyword evidence="4" id="KW-1185">Reference proteome</keyword>
<dbReference type="Gene3D" id="3.40.50.12780">
    <property type="entry name" value="N-terminal domain of ligase-like"/>
    <property type="match status" value="1"/>
</dbReference>
<gene>
    <name evidence="3" type="ORF">SAMN05660657_05206</name>
</gene>
<dbReference type="STRING" id="1296565.SAMN05660657_05206"/>
<dbReference type="OrthoDB" id="9803968at2"/>
<feature type="domain" description="AMP-dependent synthetase/ligase" evidence="1">
    <location>
        <begin position="32"/>
        <end position="393"/>
    </location>
</feature>
<dbReference type="SUPFAM" id="SSF56801">
    <property type="entry name" value="Acetyl-CoA synthetase-like"/>
    <property type="match status" value="1"/>
</dbReference>
<protein>
    <submittedName>
        <fullName evidence="3">Crotonobetaine/carnitine-CoA ligase</fullName>
    </submittedName>
</protein>
<dbReference type="PANTHER" id="PTHR43767:SF1">
    <property type="entry name" value="NONRIBOSOMAL PEPTIDE SYNTHASE PES1 (EUROFUNG)-RELATED"/>
    <property type="match status" value="1"/>
</dbReference>
<dbReference type="RefSeq" id="WP_093584235.1">
    <property type="nucleotide sequence ID" value="NZ_FPBA01000031.1"/>
</dbReference>
<accession>A0A1I7D247</accession>
<dbReference type="Proteomes" id="UP000199546">
    <property type="component" value="Unassembled WGS sequence"/>
</dbReference>
<dbReference type="Gene3D" id="3.30.300.30">
    <property type="match status" value="1"/>
</dbReference>
<dbReference type="PANTHER" id="PTHR43767">
    <property type="entry name" value="LONG-CHAIN-FATTY-ACID--COA LIGASE"/>
    <property type="match status" value="1"/>
</dbReference>
<feature type="domain" description="AMP-binding enzyme C-terminal" evidence="2">
    <location>
        <begin position="444"/>
        <end position="519"/>
    </location>
</feature>
<dbReference type="PROSITE" id="PS00455">
    <property type="entry name" value="AMP_BINDING"/>
    <property type="match status" value="1"/>
</dbReference>
<evidence type="ECO:0000313" key="3">
    <source>
        <dbReference type="EMBL" id="SFU05765.1"/>
    </source>
</evidence>
<keyword evidence="3" id="KW-0436">Ligase</keyword>
<evidence type="ECO:0000259" key="1">
    <source>
        <dbReference type="Pfam" id="PF00501"/>
    </source>
</evidence>
<name>A0A1I7D247_9ACTN</name>
<dbReference type="InterPro" id="IPR000873">
    <property type="entry name" value="AMP-dep_synth/lig_dom"/>
</dbReference>
<dbReference type="InterPro" id="IPR045851">
    <property type="entry name" value="AMP-bd_C_sf"/>
</dbReference>
<dbReference type="InterPro" id="IPR042099">
    <property type="entry name" value="ANL_N_sf"/>
</dbReference>
<dbReference type="InterPro" id="IPR050237">
    <property type="entry name" value="ATP-dep_AMP-bd_enzyme"/>
</dbReference>
<dbReference type="GO" id="GO:0016878">
    <property type="term" value="F:acid-thiol ligase activity"/>
    <property type="evidence" value="ECO:0007669"/>
    <property type="project" value="UniProtKB-ARBA"/>
</dbReference>
<evidence type="ECO:0000259" key="2">
    <source>
        <dbReference type="Pfam" id="PF13193"/>
    </source>
</evidence>
<sequence length="547" mass="58905">MDAPPLSPIEVLGSYPEHDYTLAGLVASRSAPDPDRALVLDEVGNTLSWREVVARAEALAVSLHGRGVRRGDRVAIVSRNDVAHVLLLLAAARLGAITVPVNSELGVEEVAGLFEHAGATGIVVSPELLDTVREARGRLAEQPWLCTTGRVEGKPCFEDLSDPRTAGSLDPAATDGVSADDAAIIIFTSGSSGRPKGVVHTQRSLILSGEAYVERVHLQPRDRVLVILPLFHINAMFYSLCGTLAAGASCIVVPRFSAGRFWHTAADLGATVVNATNTVLNILVSRPRAEYREDHPLRVVSGGGPPHTEQFLREECGIPTIIAGYGMTEIPGVLSTPFDGPRAPGSMGVVGSHPDRSRPWAECRVVDGQGEDVPVGEVGELWVRTPNVMKEYFRDEERTRAAFREGGWFCTEDLVRRDADGVFTFVARNRDIVKRRGENISPVEVEKVILRHPAVLDVAVIPVPGELGDEELCAVTVLVPGHEATASEIAGFCAEHLAPVKVPRFVAFMDDLPRTGPDKVAKHVLRADPRVLETATDLGRTSASRRL</sequence>
<dbReference type="EMBL" id="FPBA01000031">
    <property type="protein sequence ID" value="SFU05765.1"/>
    <property type="molecule type" value="Genomic_DNA"/>
</dbReference>
<proteinExistence type="predicted"/>